<dbReference type="RefSeq" id="WP_088905266.1">
    <property type="nucleotide sequence ID" value="NZ_CP022272.1"/>
</dbReference>
<dbReference type="EMBL" id="CP022272">
    <property type="protein sequence ID" value="ASJ97708.1"/>
    <property type="molecule type" value="Genomic_DNA"/>
</dbReference>
<keyword evidence="1" id="KW-0732">Signal</keyword>
<name>A0AAC9U1E0_9GAMM</name>
<feature type="chain" id="PRO_5041967120" evidence="1">
    <location>
        <begin position="27"/>
        <end position="486"/>
    </location>
</feature>
<accession>A0AAC9U1E0</accession>
<protein>
    <submittedName>
        <fullName evidence="2">Uncharacterized protein</fullName>
    </submittedName>
</protein>
<proteinExistence type="predicted"/>
<sequence>MTSTFRTLSPFTLLLGSLCLTANATANDDHKGADISAKIYDKKPSCIEQTLTPISLTLTSHKYPADTKPLESEAFKAALAQLVQQATEQGAEAILLTQVGNHIVSKMKQKKLSQRSQQEMVKMTQLKTHLEAELYRLCDHDKSLSQQAAAYDSKGYEIRQSHFEYTFEPPTPKSAAKLAAAKTVPPALVSLDQGVYGATLGMSPEAIYELLGPASIELPLSAQDFAWGYGRQLWFVFTKKRLSAISTDFSPLNNTGQNLIDYRDGFDGAPWLINGEFAYRTPMSQVSQALGINQAKRRDQLKLSDGNRHLTLNFDTFHQNKDAAPEAQLTGFSLYQDKGKLTLRGKQPDNESLSPLLQRLTPSLPQDRPSLQQLQKTYPTMARLAISSDGEWWLLGNHLQLKFNGDTLHKVKLASGIYQQMDDADLTELCESMAIPSRKNKLLEQFDQANDEFDSVEVSENNFSLVAKYDSYDDDATLYELEIVYF</sequence>
<feature type="signal peptide" evidence="1">
    <location>
        <begin position="1"/>
        <end position="26"/>
    </location>
</feature>
<dbReference type="AlphaFoldDB" id="A0AAC9U1E0"/>
<evidence type="ECO:0000256" key="1">
    <source>
        <dbReference type="SAM" id="SignalP"/>
    </source>
</evidence>
<reference evidence="2 3" key="1">
    <citation type="submission" date="2017-06" db="EMBL/GenBank/DDBJ databases">
        <title>Complete genome sequence of Shewanella marisflavi EP1 associated with anaerobic 2,4-dinitrotoluene reduction and salt tolerance.</title>
        <authorList>
            <person name="Huang J."/>
        </authorList>
    </citation>
    <scope>NUCLEOTIDE SEQUENCE [LARGE SCALE GENOMIC DNA]</scope>
    <source>
        <strain evidence="2 3">EP1</strain>
    </source>
</reference>
<organism evidence="2 3">
    <name type="scientific">Shewanella marisflavi</name>
    <dbReference type="NCBI Taxonomy" id="260364"/>
    <lineage>
        <taxon>Bacteria</taxon>
        <taxon>Pseudomonadati</taxon>
        <taxon>Pseudomonadota</taxon>
        <taxon>Gammaproteobacteria</taxon>
        <taxon>Alteromonadales</taxon>
        <taxon>Shewanellaceae</taxon>
        <taxon>Shewanella</taxon>
    </lineage>
</organism>
<dbReference type="Proteomes" id="UP000198233">
    <property type="component" value="Chromosome"/>
</dbReference>
<evidence type="ECO:0000313" key="3">
    <source>
        <dbReference type="Proteomes" id="UP000198233"/>
    </source>
</evidence>
<gene>
    <name evidence="2" type="ORF">CFF01_14595</name>
</gene>
<evidence type="ECO:0000313" key="2">
    <source>
        <dbReference type="EMBL" id="ASJ97708.1"/>
    </source>
</evidence>
<dbReference type="KEGG" id="smav:CFF01_14595"/>